<reference evidence="3 4" key="1">
    <citation type="submission" date="2020-03" db="EMBL/GenBank/DDBJ databases">
        <title>Genomic Encyclopedia of Type Strains, Phase IV (KMG-IV): sequencing the most valuable type-strain genomes for metagenomic binning, comparative biology and taxonomic classification.</title>
        <authorList>
            <person name="Goeker M."/>
        </authorList>
    </citation>
    <scope>NUCLEOTIDE SEQUENCE [LARGE SCALE GENOMIC DNA]</scope>
    <source>
        <strain evidence="3 4">DSM 25229</strain>
    </source>
</reference>
<accession>A0A7X5XNK7</accession>
<dbReference type="InterPro" id="IPR011042">
    <property type="entry name" value="6-blade_b-propeller_TolB-like"/>
</dbReference>
<dbReference type="InterPro" id="IPR012938">
    <property type="entry name" value="Glc/Sorbosone_DH"/>
</dbReference>
<dbReference type="PANTHER" id="PTHR19328:SF75">
    <property type="entry name" value="ALDOSE SUGAR DEHYDROGENASE YLII"/>
    <property type="match status" value="1"/>
</dbReference>
<dbReference type="SUPFAM" id="SSF50952">
    <property type="entry name" value="Soluble quinoprotein glucose dehydrogenase"/>
    <property type="match status" value="1"/>
</dbReference>
<feature type="chain" id="PRO_5031283272" evidence="1">
    <location>
        <begin position="23"/>
        <end position="396"/>
    </location>
</feature>
<dbReference type="PANTHER" id="PTHR19328">
    <property type="entry name" value="HEDGEHOG-INTERACTING PROTEIN"/>
    <property type="match status" value="1"/>
</dbReference>
<dbReference type="RefSeq" id="WP_167918598.1">
    <property type="nucleotide sequence ID" value="NZ_JAATIT010000001.1"/>
</dbReference>
<protein>
    <submittedName>
        <fullName evidence="3">Glucose/arabinose dehydrogenase</fullName>
    </submittedName>
</protein>
<evidence type="ECO:0000313" key="4">
    <source>
        <dbReference type="Proteomes" id="UP000535078"/>
    </source>
</evidence>
<gene>
    <name evidence="3" type="ORF">GGR90_000185</name>
</gene>
<keyword evidence="4" id="KW-1185">Reference proteome</keyword>
<dbReference type="Gene3D" id="2.120.10.30">
    <property type="entry name" value="TolB, C-terminal domain"/>
    <property type="match status" value="1"/>
</dbReference>
<keyword evidence="1" id="KW-0732">Signal</keyword>
<dbReference type="EMBL" id="JAATIT010000001">
    <property type="protein sequence ID" value="NJB88033.1"/>
    <property type="molecule type" value="Genomic_DNA"/>
</dbReference>
<proteinExistence type="predicted"/>
<dbReference type="InterPro" id="IPR011041">
    <property type="entry name" value="Quinoprot_gluc/sorb_DH_b-prop"/>
</dbReference>
<dbReference type="AlphaFoldDB" id="A0A7X5XNK7"/>
<evidence type="ECO:0000313" key="3">
    <source>
        <dbReference type="EMBL" id="NJB88033.1"/>
    </source>
</evidence>
<dbReference type="Pfam" id="PF07995">
    <property type="entry name" value="GSDH"/>
    <property type="match status" value="1"/>
</dbReference>
<comment type="caution">
    <text evidence="3">The sequence shown here is derived from an EMBL/GenBank/DDBJ whole genome shotgun (WGS) entry which is preliminary data.</text>
</comment>
<name>A0A7X5XNK7_9SPHN</name>
<sequence>MKNLPSLALIAALAVAACSAPAATEAAPADTAKLDASGDHPATPLADAPFTVKEIASFNEPWAMTFIPGTRAALITEKSGKLKLWQENGATQDVAGVPAVAYGGQGGFGDVIVAPDFATSGTIYLSWVEAGDGDTAGAVVGRAKLVQGAAPRIEGLQIIWKQDPKVTGRGHYSHRLLFSPDGKYLFIGSGERQKFDPAQDMKANLGKIVRLNPDGSIPADNPFADASKSDGGGVTAQIWSLGHRNILGLAFDSAGKFWNQEMGPKGGDEVNLVAAKANYGYPIVSNGDHYDGKDIPDHPTRPEFAAPKLWWNPAVSPAGLAFYGGDLYPGWNNSLLMGALSGEGLIRMAIDGDTLHKSGRWDFGQRIREVEVRDDGSVWLLTDGEDGKLVKLVPKK</sequence>
<dbReference type="Proteomes" id="UP000535078">
    <property type="component" value="Unassembled WGS sequence"/>
</dbReference>
<organism evidence="3 4">
    <name type="scientific">Sphingopyxis italica</name>
    <dbReference type="NCBI Taxonomy" id="1129133"/>
    <lineage>
        <taxon>Bacteria</taxon>
        <taxon>Pseudomonadati</taxon>
        <taxon>Pseudomonadota</taxon>
        <taxon>Alphaproteobacteria</taxon>
        <taxon>Sphingomonadales</taxon>
        <taxon>Sphingomonadaceae</taxon>
        <taxon>Sphingopyxis</taxon>
    </lineage>
</organism>
<dbReference type="PROSITE" id="PS51257">
    <property type="entry name" value="PROKAR_LIPOPROTEIN"/>
    <property type="match status" value="1"/>
</dbReference>
<feature type="signal peptide" evidence="1">
    <location>
        <begin position="1"/>
        <end position="22"/>
    </location>
</feature>
<evidence type="ECO:0000256" key="1">
    <source>
        <dbReference type="SAM" id="SignalP"/>
    </source>
</evidence>
<feature type="domain" description="Glucose/Sorbosone dehydrogenase" evidence="2">
    <location>
        <begin position="58"/>
        <end position="391"/>
    </location>
</feature>
<evidence type="ECO:0000259" key="2">
    <source>
        <dbReference type="Pfam" id="PF07995"/>
    </source>
</evidence>